<comment type="caution">
    <text evidence="1">The sequence shown here is derived from an EMBL/GenBank/DDBJ whole genome shotgun (WGS) entry which is preliminary data.</text>
</comment>
<dbReference type="STRING" id="429701.A0A2G9H3J6"/>
<accession>A0A2G9H3J6</accession>
<keyword evidence="2" id="KW-1185">Reference proteome</keyword>
<dbReference type="EMBL" id="NKXS01002793">
    <property type="protein sequence ID" value="PIN12094.1"/>
    <property type="molecule type" value="Genomic_DNA"/>
</dbReference>
<protein>
    <submittedName>
        <fullName evidence="1">Uncharacterized protein</fullName>
    </submittedName>
</protein>
<evidence type="ECO:0000313" key="1">
    <source>
        <dbReference type="EMBL" id="PIN12094.1"/>
    </source>
</evidence>
<dbReference type="PANTHER" id="PTHR45786">
    <property type="entry name" value="DNA BINDING PROTEIN-LIKE"/>
    <property type="match status" value="1"/>
</dbReference>
<dbReference type="PANTHER" id="PTHR45786:SF74">
    <property type="entry name" value="ATP-DEPENDENT DNA HELICASE"/>
    <property type="match status" value="1"/>
</dbReference>
<dbReference type="Proteomes" id="UP000231279">
    <property type="component" value="Unassembled WGS sequence"/>
</dbReference>
<reference evidence="2" key="1">
    <citation type="journal article" date="2018" name="Gigascience">
        <title>Genome assembly of the Pink Ipe (Handroanthus impetiginosus, Bignoniaceae), a highly valued, ecologically keystone Neotropical timber forest tree.</title>
        <authorList>
            <person name="Silva-Junior O.B."/>
            <person name="Grattapaglia D."/>
            <person name="Novaes E."/>
            <person name="Collevatti R.G."/>
        </authorList>
    </citation>
    <scope>NUCLEOTIDE SEQUENCE [LARGE SCALE GENOMIC DNA]</scope>
    <source>
        <strain evidence="2">cv. UFG-1</strain>
    </source>
</reference>
<dbReference type="OrthoDB" id="1718834at2759"/>
<sequence>MVYHDLLGLIPNKNDHGNFQLYFVETENEVKNKMNIPDSSSFFKGIIRKLIKIMEINPYAKIFRRLKDYPSMNDVQLHISKDVKLDQWAYNSSSANQVAANWVEGNNPNMAMEQDIVIHACSGHKH</sequence>
<dbReference type="AlphaFoldDB" id="A0A2G9H3J6"/>
<organism evidence="1 2">
    <name type="scientific">Handroanthus impetiginosus</name>
    <dbReference type="NCBI Taxonomy" id="429701"/>
    <lineage>
        <taxon>Eukaryota</taxon>
        <taxon>Viridiplantae</taxon>
        <taxon>Streptophyta</taxon>
        <taxon>Embryophyta</taxon>
        <taxon>Tracheophyta</taxon>
        <taxon>Spermatophyta</taxon>
        <taxon>Magnoliopsida</taxon>
        <taxon>eudicotyledons</taxon>
        <taxon>Gunneridae</taxon>
        <taxon>Pentapetalae</taxon>
        <taxon>asterids</taxon>
        <taxon>lamiids</taxon>
        <taxon>Lamiales</taxon>
        <taxon>Bignoniaceae</taxon>
        <taxon>Crescentiina</taxon>
        <taxon>Tabebuia alliance</taxon>
        <taxon>Handroanthus</taxon>
    </lineage>
</organism>
<evidence type="ECO:0000313" key="2">
    <source>
        <dbReference type="Proteomes" id="UP000231279"/>
    </source>
</evidence>
<name>A0A2G9H3J6_9LAMI</name>
<proteinExistence type="predicted"/>
<gene>
    <name evidence="1" type="ORF">CDL12_15294</name>
</gene>